<dbReference type="SUPFAM" id="SSF52540">
    <property type="entry name" value="P-loop containing nucleoside triphosphate hydrolases"/>
    <property type="match status" value="1"/>
</dbReference>
<dbReference type="InterPro" id="IPR045427">
    <property type="entry name" value="MoxR"/>
</dbReference>
<dbReference type="Gene3D" id="3.40.50.300">
    <property type="entry name" value="P-loop containing nucleotide triphosphate hydrolases"/>
    <property type="match status" value="1"/>
</dbReference>
<feature type="domain" description="AAA+ ATPase" evidence="1">
    <location>
        <begin position="36"/>
        <end position="159"/>
    </location>
</feature>
<comment type="caution">
    <text evidence="2">The sequence shown here is derived from an EMBL/GenBank/DDBJ whole genome shotgun (WGS) entry which is preliminary data.</text>
</comment>
<dbReference type="Proteomes" id="UP000533476">
    <property type="component" value="Unassembled WGS sequence"/>
</dbReference>
<dbReference type="InterPro" id="IPR041538">
    <property type="entry name" value="RavA-like_AAA_lid"/>
</dbReference>
<evidence type="ECO:0000313" key="2">
    <source>
        <dbReference type="EMBL" id="NMP24601.1"/>
    </source>
</evidence>
<dbReference type="EMBL" id="JABBVZ010000127">
    <property type="protein sequence ID" value="NMP24601.1"/>
    <property type="molecule type" value="Genomic_DNA"/>
</dbReference>
<proteinExistence type="predicted"/>
<reference evidence="2 3" key="1">
    <citation type="submission" date="2020-04" db="EMBL/GenBank/DDBJ databases">
        <authorList>
            <person name="Zhang R."/>
            <person name="Schippers A."/>
        </authorList>
    </citation>
    <scope>NUCLEOTIDE SEQUENCE [LARGE SCALE GENOMIC DNA]</scope>
    <source>
        <strain evidence="2 3">DSM 109850</strain>
    </source>
</reference>
<protein>
    <submittedName>
        <fullName evidence="2">AAA domain-containing protein</fullName>
    </submittedName>
</protein>
<dbReference type="CDD" id="cd00009">
    <property type="entry name" value="AAA"/>
    <property type="match status" value="1"/>
</dbReference>
<evidence type="ECO:0000313" key="3">
    <source>
        <dbReference type="Proteomes" id="UP000533476"/>
    </source>
</evidence>
<dbReference type="Pfam" id="PF17868">
    <property type="entry name" value="AAA_lid_8"/>
    <property type="match status" value="1"/>
</dbReference>
<dbReference type="SMART" id="SM00382">
    <property type="entry name" value="AAA"/>
    <property type="match status" value="1"/>
</dbReference>
<keyword evidence="3" id="KW-1185">Reference proteome</keyword>
<name>A0A7Y0Q515_9FIRM</name>
<gene>
    <name evidence="2" type="ORF">HIJ39_20005</name>
</gene>
<dbReference type="PANTHER" id="PTHR32204:SF0">
    <property type="entry name" value="ATPASE RAVA"/>
    <property type="match status" value="1"/>
</dbReference>
<dbReference type="PANTHER" id="PTHR32204">
    <property type="entry name" value="ATPASE RAVA"/>
    <property type="match status" value="1"/>
</dbReference>
<accession>A0A7Y0Q515</accession>
<dbReference type="InterPro" id="IPR027417">
    <property type="entry name" value="P-loop_NTPase"/>
</dbReference>
<dbReference type="InterPro" id="IPR050513">
    <property type="entry name" value="RavA_ATPases"/>
</dbReference>
<dbReference type="Pfam" id="PF20030">
    <property type="entry name" value="bpMoxR"/>
    <property type="match status" value="1"/>
</dbReference>
<dbReference type="InterPro" id="IPR003593">
    <property type="entry name" value="AAA+_ATPase"/>
</dbReference>
<dbReference type="AlphaFoldDB" id="A0A7Y0Q515"/>
<sequence length="386" mass="42704">MSLALHGQFLSIERELNQSHLERPDVVRSLLVALLARQHVILLGPPGTGKSRLVRDLCQRIVGRFFEWQLTRMSTPEEIFGPISLQGLQQDRYRRIATGKLPEAEIAYLDETFKASSAILNTLLAAMNERIFFNDGQAIPMPLEMLVGASNELPEDREELGALWDRFLIRHVVDYVKDPASFAALLQAPAHPAAQTTITLSDLKAAQQAVETVDVLGVLPLLGQLRTELAKLGVIASDRRWRQSVGIVQANAWMNGHTVADAGDVTILQHVLWDEPDQRLAVAKAVLTLISPFDQEAQDILDDAKDVYIKAVGAPPDAENDAHQYEAILQASQLLNTAGKRLGAIAKKAREAGKSTAQIRENMAQVQAWHHDIMVNHLGMKEEIEV</sequence>
<evidence type="ECO:0000259" key="1">
    <source>
        <dbReference type="SMART" id="SM00382"/>
    </source>
</evidence>
<organism evidence="2 3">
    <name type="scientific">Sulfobacillus harzensis</name>
    <dbReference type="NCBI Taxonomy" id="2729629"/>
    <lineage>
        <taxon>Bacteria</taxon>
        <taxon>Bacillati</taxon>
        <taxon>Bacillota</taxon>
        <taxon>Clostridia</taxon>
        <taxon>Eubacteriales</taxon>
        <taxon>Clostridiales Family XVII. Incertae Sedis</taxon>
        <taxon>Sulfobacillus</taxon>
    </lineage>
</organism>